<proteinExistence type="predicted"/>
<keyword evidence="1" id="KW-0812">Transmembrane</keyword>
<organism evidence="2">
    <name type="scientific">marine sediment metagenome</name>
    <dbReference type="NCBI Taxonomy" id="412755"/>
    <lineage>
        <taxon>unclassified sequences</taxon>
        <taxon>metagenomes</taxon>
        <taxon>ecological metagenomes</taxon>
    </lineage>
</organism>
<sequence length="48" mass="5175">AGNSFANTVIVTVLVKIQEFSLITGLMIIGLCASIPVLALKQKFKKKK</sequence>
<protein>
    <submittedName>
        <fullName evidence="2">Uncharacterized protein</fullName>
    </submittedName>
</protein>
<gene>
    <name evidence="2" type="ORF">S03H2_17775</name>
</gene>
<name>X1FMI4_9ZZZZ</name>
<keyword evidence="1" id="KW-1133">Transmembrane helix</keyword>
<reference evidence="2" key="1">
    <citation type="journal article" date="2014" name="Front. Microbiol.">
        <title>High frequency of phylogenetically diverse reductive dehalogenase-homologous genes in deep subseafloor sedimentary metagenomes.</title>
        <authorList>
            <person name="Kawai M."/>
            <person name="Futagami T."/>
            <person name="Toyoda A."/>
            <person name="Takaki Y."/>
            <person name="Nishi S."/>
            <person name="Hori S."/>
            <person name="Arai W."/>
            <person name="Tsubouchi T."/>
            <person name="Morono Y."/>
            <person name="Uchiyama I."/>
            <person name="Ito T."/>
            <person name="Fujiyama A."/>
            <person name="Inagaki F."/>
            <person name="Takami H."/>
        </authorList>
    </citation>
    <scope>NUCLEOTIDE SEQUENCE</scope>
    <source>
        <strain evidence="2">Expedition CK06-06</strain>
    </source>
</reference>
<accession>X1FMI4</accession>
<feature type="transmembrane region" description="Helical" evidence="1">
    <location>
        <begin position="20"/>
        <end position="40"/>
    </location>
</feature>
<dbReference type="AlphaFoldDB" id="X1FMI4"/>
<comment type="caution">
    <text evidence="2">The sequence shown here is derived from an EMBL/GenBank/DDBJ whole genome shotgun (WGS) entry which is preliminary data.</text>
</comment>
<feature type="non-terminal residue" evidence="2">
    <location>
        <position position="1"/>
    </location>
</feature>
<evidence type="ECO:0000256" key="1">
    <source>
        <dbReference type="SAM" id="Phobius"/>
    </source>
</evidence>
<evidence type="ECO:0000313" key="2">
    <source>
        <dbReference type="EMBL" id="GAH33735.1"/>
    </source>
</evidence>
<dbReference type="EMBL" id="BARU01009188">
    <property type="protein sequence ID" value="GAH33735.1"/>
    <property type="molecule type" value="Genomic_DNA"/>
</dbReference>
<keyword evidence="1" id="KW-0472">Membrane</keyword>